<protein>
    <recommendedName>
        <fullName evidence="4">Fungal-type protein kinase domain-containing protein</fullName>
    </recommendedName>
</protein>
<feature type="region of interest" description="Disordered" evidence="1">
    <location>
        <begin position="1"/>
        <end position="43"/>
    </location>
</feature>
<evidence type="ECO:0000313" key="3">
    <source>
        <dbReference type="Proteomes" id="UP000305948"/>
    </source>
</evidence>
<proteinExistence type="predicted"/>
<organism evidence="2 3">
    <name type="scientific">Heliocybe sulcata</name>
    <dbReference type="NCBI Taxonomy" id="5364"/>
    <lineage>
        <taxon>Eukaryota</taxon>
        <taxon>Fungi</taxon>
        <taxon>Dikarya</taxon>
        <taxon>Basidiomycota</taxon>
        <taxon>Agaricomycotina</taxon>
        <taxon>Agaricomycetes</taxon>
        <taxon>Gloeophyllales</taxon>
        <taxon>Gloeophyllaceae</taxon>
        <taxon>Heliocybe</taxon>
    </lineage>
</organism>
<reference evidence="2 3" key="1">
    <citation type="journal article" date="2019" name="Nat. Ecol. Evol.">
        <title>Megaphylogeny resolves global patterns of mushroom evolution.</title>
        <authorList>
            <person name="Varga T."/>
            <person name="Krizsan K."/>
            <person name="Foldi C."/>
            <person name="Dima B."/>
            <person name="Sanchez-Garcia M."/>
            <person name="Sanchez-Ramirez S."/>
            <person name="Szollosi G.J."/>
            <person name="Szarkandi J.G."/>
            <person name="Papp V."/>
            <person name="Albert L."/>
            <person name="Andreopoulos W."/>
            <person name="Angelini C."/>
            <person name="Antonin V."/>
            <person name="Barry K.W."/>
            <person name="Bougher N.L."/>
            <person name="Buchanan P."/>
            <person name="Buyck B."/>
            <person name="Bense V."/>
            <person name="Catcheside P."/>
            <person name="Chovatia M."/>
            <person name="Cooper J."/>
            <person name="Damon W."/>
            <person name="Desjardin D."/>
            <person name="Finy P."/>
            <person name="Geml J."/>
            <person name="Haridas S."/>
            <person name="Hughes K."/>
            <person name="Justo A."/>
            <person name="Karasinski D."/>
            <person name="Kautmanova I."/>
            <person name="Kiss B."/>
            <person name="Kocsube S."/>
            <person name="Kotiranta H."/>
            <person name="LaButti K.M."/>
            <person name="Lechner B.E."/>
            <person name="Liimatainen K."/>
            <person name="Lipzen A."/>
            <person name="Lukacs Z."/>
            <person name="Mihaltcheva S."/>
            <person name="Morgado L.N."/>
            <person name="Niskanen T."/>
            <person name="Noordeloos M.E."/>
            <person name="Ohm R.A."/>
            <person name="Ortiz-Santana B."/>
            <person name="Ovrebo C."/>
            <person name="Racz N."/>
            <person name="Riley R."/>
            <person name="Savchenko A."/>
            <person name="Shiryaev A."/>
            <person name="Soop K."/>
            <person name="Spirin V."/>
            <person name="Szebenyi C."/>
            <person name="Tomsovsky M."/>
            <person name="Tulloss R.E."/>
            <person name="Uehling J."/>
            <person name="Grigoriev I.V."/>
            <person name="Vagvolgyi C."/>
            <person name="Papp T."/>
            <person name="Martin F.M."/>
            <person name="Miettinen O."/>
            <person name="Hibbett D.S."/>
            <person name="Nagy L.G."/>
        </authorList>
    </citation>
    <scope>NUCLEOTIDE SEQUENCE [LARGE SCALE GENOMIC DNA]</scope>
    <source>
        <strain evidence="2 3">OMC1185</strain>
    </source>
</reference>
<evidence type="ECO:0008006" key="4">
    <source>
        <dbReference type="Google" id="ProtNLM"/>
    </source>
</evidence>
<gene>
    <name evidence="2" type="ORF">OE88DRAFT_907986</name>
</gene>
<name>A0A5C3MMD2_9AGAM</name>
<evidence type="ECO:0000256" key="1">
    <source>
        <dbReference type="SAM" id="MobiDB-lite"/>
    </source>
</evidence>
<evidence type="ECO:0000313" key="2">
    <source>
        <dbReference type="EMBL" id="TFK46562.1"/>
    </source>
</evidence>
<dbReference type="OrthoDB" id="5569250at2759"/>
<keyword evidence="3" id="KW-1185">Reference proteome</keyword>
<dbReference type="AlphaFoldDB" id="A0A5C3MMD2"/>
<dbReference type="EMBL" id="ML213529">
    <property type="protein sequence ID" value="TFK46562.1"/>
    <property type="molecule type" value="Genomic_DNA"/>
</dbReference>
<accession>A0A5C3MMD2</accession>
<dbReference type="Proteomes" id="UP000305948">
    <property type="component" value="Unassembled WGS sequence"/>
</dbReference>
<sequence length="366" mass="40668">MNMPWNTRPAERKRAANGTQHMAGSDAYVPVKRPKTNPGSKTNFCTAEADMDVDSSDHGPNLQPINSSPNAQVVSYASQRLSSSPAIKHSFQFVIHVSDVSLWWLDRCSAIVSGSIYLVTDLPHLVLLLVMSQRGVNRLFGNRALLRWPGVDLTQPGIPSLLRATLDETEHTLDILPSSHGTDAGPATCPDEHPIAPGMSLGVVANIPRTEEHHNDDVQAFAREYQVARGDDDDTKCLPGHSPVLRTSEDHNDEGAEQMAKVSRPRKEHRCRLLHVLSFTKMDYIHKLSNEEFMSAFYDCFRCHGRAWLIGIHHRDICPNNLLFTRVRGYAIGILYDSEMSLVRRHASSPEYERTGTIGGSEGAES</sequence>
<feature type="region of interest" description="Disordered" evidence="1">
    <location>
        <begin position="232"/>
        <end position="264"/>
    </location>
</feature>